<evidence type="ECO:0000256" key="2">
    <source>
        <dbReference type="ARBA" id="ARBA00022468"/>
    </source>
</evidence>
<dbReference type="GO" id="GO:0016192">
    <property type="term" value="P:vesicle-mediated transport"/>
    <property type="evidence" value="ECO:0007669"/>
    <property type="project" value="InterPro"/>
</dbReference>
<evidence type="ECO:0000259" key="5">
    <source>
        <dbReference type="PROSITE" id="PS50001"/>
    </source>
</evidence>
<name>A0A9N9RYS1_9DIPT</name>
<dbReference type="Proteomes" id="UP001153620">
    <property type="component" value="Chromosome 2"/>
</dbReference>
<gene>
    <name evidence="8" type="ORF">CHIRRI_LOCUS8968</name>
</gene>
<dbReference type="PANTHER" id="PTHR23101:SF104">
    <property type="entry name" value="PROTEIN SPRINT"/>
    <property type="match status" value="1"/>
</dbReference>
<dbReference type="Gene3D" id="1.20.1050.80">
    <property type="entry name" value="VPS9 domain"/>
    <property type="match status" value="1"/>
</dbReference>
<feature type="region of interest" description="Disordered" evidence="4">
    <location>
        <begin position="654"/>
        <end position="708"/>
    </location>
</feature>
<dbReference type="OrthoDB" id="21085at2759"/>
<dbReference type="SUPFAM" id="SSF55550">
    <property type="entry name" value="SH2 domain"/>
    <property type="match status" value="1"/>
</dbReference>
<evidence type="ECO:0000256" key="4">
    <source>
        <dbReference type="SAM" id="MobiDB-lite"/>
    </source>
</evidence>
<evidence type="ECO:0000313" key="8">
    <source>
        <dbReference type="EMBL" id="CAG9806103.1"/>
    </source>
</evidence>
<comment type="similarity">
    <text evidence="1">Belongs to the RIN (Ras interaction/interference) family.</text>
</comment>
<protein>
    <recommendedName>
        <fullName evidence="10">Protein sprint</fullName>
    </recommendedName>
</protein>
<dbReference type="SMART" id="SM00314">
    <property type="entry name" value="RA"/>
    <property type="match status" value="1"/>
</dbReference>
<feature type="region of interest" description="Disordered" evidence="4">
    <location>
        <begin position="209"/>
        <end position="242"/>
    </location>
</feature>
<dbReference type="InterPro" id="IPR003123">
    <property type="entry name" value="VPS9"/>
</dbReference>
<evidence type="ECO:0000313" key="9">
    <source>
        <dbReference type="Proteomes" id="UP001153620"/>
    </source>
</evidence>
<evidence type="ECO:0000259" key="6">
    <source>
        <dbReference type="PROSITE" id="PS50200"/>
    </source>
</evidence>
<reference evidence="8" key="1">
    <citation type="submission" date="2022-01" db="EMBL/GenBank/DDBJ databases">
        <authorList>
            <person name="King R."/>
        </authorList>
    </citation>
    <scope>NUCLEOTIDE SEQUENCE</scope>
</reference>
<accession>A0A9N9RYS1</accession>
<dbReference type="InterPro" id="IPR037191">
    <property type="entry name" value="VPS9_dom_sf"/>
</dbReference>
<feature type="compositionally biased region" description="Basic residues" evidence="4">
    <location>
        <begin position="692"/>
        <end position="702"/>
    </location>
</feature>
<dbReference type="SUPFAM" id="SSF109993">
    <property type="entry name" value="VPS9 domain"/>
    <property type="match status" value="1"/>
</dbReference>
<dbReference type="PROSITE" id="PS51205">
    <property type="entry name" value="VPS9"/>
    <property type="match status" value="1"/>
</dbReference>
<dbReference type="InterPro" id="IPR036860">
    <property type="entry name" value="SH2_dom_sf"/>
</dbReference>
<dbReference type="InterPro" id="IPR000159">
    <property type="entry name" value="RA_dom"/>
</dbReference>
<dbReference type="Pfam" id="PF00788">
    <property type="entry name" value="RA"/>
    <property type="match status" value="1"/>
</dbReference>
<feature type="domain" description="SH2" evidence="5">
    <location>
        <begin position="258"/>
        <end position="351"/>
    </location>
</feature>
<keyword evidence="2" id="KW-0343">GTPase activation</keyword>
<feature type="region of interest" description="Disordered" evidence="4">
    <location>
        <begin position="152"/>
        <end position="177"/>
    </location>
</feature>
<dbReference type="Pfam" id="PF02204">
    <property type="entry name" value="VPS9"/>
    <property type="match status" value="1"/>
</dbReference>
<evidence type="ECO:0008006" key="10">
    <source>
        <dbReference type="Google" id="ProtNLM"/>
    </source>
</evidence>
<feature type="region of interest" description="Disordered" evidence="4">
    <location>
        <begin position="616"/>
        <end position="639"/>
    </location>
</feature>
<dbReference type="GO" id="GO:0005829">
    <property type="term" value="C:cytosol"/>
    <property type="evidence" value="ECO:0007669"/>
    <property type="project" value="TreeGrafter"/>
</dbReference>
<sequence length="1511" mass="169745">MITNDNHKLVDNQSSLNNNCTSSTNTVVANYCENMSLKISEFIASSRHGYVKEPPPASITSAAAVLSYSEDRINNNFAVSKTSHGVDSMSHKNFTLSFDQHLNSNTSTVASSSSSTSQMLLSDSETLLSPAEAPFGRRYAEISQFKNHPNVEWSIEDNNNSQEPQDQHTPESFYDEADNDNIKADELAMDINKEKSDDEELLLSKEFLESAAEEESSSDGGVLAEGETSSSESERSSSPSPQCDISLMERLLRTHPVWFLPSLQRGGSVHLLQGKEIGTFIVRGSSQKNTMAISVRLPKDAGPYIEHYLIQSNNGLLNLESSRFKFDSIPALVAHYSNCCDELPVQLSLPRGLREAKNRQRLMSLALLGPEFWRCPVASPVQEDETSLNSQIKSPTDTSGICTMAEFSSMKQQKNSIFTKNKLNFKHNNNNNQQMVDTPSDTASLGSFPASGGASTILSPQSADNVFIASPSSDFCNLKSNSNSINNLNSPSGIIGKTSTFKAQTFSMTSSTSQQQLPQQQKLLQNRTVDTNADFQHHVLPNDAINKRDDNHIEEFVQRTRPTPPNTLNLAIAGRAPVPPKRWLKPCTPTSPFIEQNTLQTNNNFTVTTTFTFNVAKQKSQHKQPQQHHTSEIEIPPRNIIYLDPKQVPIISERLSPEGGESKTNSDSSLQKWETNKSSSINPFKTNESIRSKRQSSRRKESKHYQESDILESPSVYMEYCRSNLGDKISDYEDLWTQENNSRSSLHIAVDQNNQNNIVNNNTSKECEISTPMVISPPQQFTPTSSITPALIGSEIAITTNSSTPLQPKIPTLFDSNKKSPFYSDPVDAVAPVFPQIVRREPKLNPLPSFHRYSEPPKGQFEDLNFHISSSPMTHEKGIQQQSFIAASLDHLKSINKSVNNQNHRHRLEPTWTVDSSWEFVDKNDESSENGSTRNLRQITPQNTLHYQNTNNKHLQHQKFNTIERNAQCSITVDSYLMNSKKSNIYKLVAKKYPDINLKGGMTTTQSNIPSTWQTFESDGSNKFQRLSSYDNVIEQQSIYGGSEDGTLFSEPWDSSQWDSFFPTTEDSSTIHLSKCRPAISEDETIIEDSSAISKSNANTIQRNPLLQSQKIATVLRHRSGCFKDREILKHPRNKTEQNDPAQAIEAYTLALAQDETSIFGQNIHNFISCTRESKEKIPQKVMRNMRQFMNGMKNFLAKHGEKRFDEEVDNARLALNRDEFLNLDQILEGVMHQLVVAPLRDYLNELFVDYYGASGDIQLIIDNMLHAQNKDPFIFGVRKSIKPPPQHVINRIAMMFAKLHEAELPSEKLDLLLNTITVILENTIDTETDLKDGTHLLCDDFLPLFVYVMCKCGFHFAEVEAEYMWGLMHPTQMSGQPGYYVTSLCSAALIVKDMKSKIDQENADGGVVSSNIPLECSVLRIIIPDEYNGSIQTKTIPVRPHTTTRDVCRIIAHKSQITNPMDYGLFKLIDGEETLLMDNDCPQEIRLASAGKHCMLAYKRFDAKIAWPRQ</sequence>
<evidence type="ECO:0000256" key="3">
    <source>
        <dbReference type="PROSITE-ProRule" id="PRU00191"/>
    </source>
</evidence>
<dbReference type="GO" id="GO:0030139">
    <property type="term" value="C:endocytic vesicle"/>
    <property type="evidence" value="ECO:0007669"/>
    <property type="project" value="TreeGrafter"/>
</dbReference>
<dbReference type="InterPro" id="IPR000980">
    <property type="entry name" value="SH2"/>
</dbReference>
<dbReference type="PROSITE" id="PS50001">
    <property type="entry name" value="SH2"/>
    <property type="match status" value="1"/>
</dbReference>
<dbReference type="GO" id="GO:0005085">
    <property type="term" value="F:guanyl-nucleotide exchange factor activity"/>
    <property type="evidence" value="ECO:0007669"/>
    <property type="project" value="InterPro"/>
</dbReference>
<keyword evidence="3" id="KW-0727">SH2 domain</keyword>
<feature type="compositionally biased region" description="Polar residues" evidence="4">
    <location>
        <begin position="662"/>
        <end position="689"/>
    </location>
</feature>
<organism evidence="8 9">
    <name type="scientific">Chironomus riparius</name>
    <dbReference type="NCBI Taxonomy" id="315576"/>
    <lineage>
        <taxon>Eukaryota</taxon>
        <taxon>Metazoa</taxon>
        <taxon>Ecdysozoa</taxon>
        <taxon>Arthropoda</taxon>
        <taxon>Hexapoda</taxon>
        <taxon>Insecta</taxon>
        <taxon>Pterygota</taxon>
        <taxon>Neoptera</taxon>
        <taxon>Endopterygota</taxon>
        <taxon>Diptera</taxon>
        <taxon>Nematocera</taxon>
        <taxon>Chironomoidea</taxon>
        <taxon>Chironomidae</taxon>
        <taxon>Chironominae</taxon>
        <taxon>Chironomus</taxon>
    </lineage>
</organism>
<dbReference type="SMART" id="SM00252">
    <property type="entry name" value="SH2"/>
    <property type="match status" value="1"/>
</dbReference>
<feature type="domain" description="VPS9" evidence="7">
    <location>
        <begin position="1254"/>
        <end position="1401"/>
    </location>
</feature>
<dbReference type="GO" id="GO:0007165">
    <property type="term" value="P:signal transduction"/>
    <property type="evidence" value="ECO:0007669"/>
    <property type="project" value="InterPro"/>
</dbReference>
<dbReference type="GO" id="GO:0005096">
    <property type="term" value="F:GTPase activator activity"/>
    <property type="evidence" value="ECO:0007669"/>
    <property type="project" value="UniProtKB-KW"/>
</dbReference>
<dbReference type="GO" id="GO:0031267">
    <property type="term" value="F:small GTPase binding"/>
    <property type="evidence" value="ECO:0007669"/>
    <property type="project" value="TreeGrafter"/>
</dbReference>
<dbReference type="InterPro" id="IPR045046">
    <property type="entry name" value="Vps9-like"/>
</dbReference>
<proteinExistence type="inferred from homology"/>
<dbReference type="Pfam" id="PF00017">
    <property type="entry name" value="SH2"/>
    <property type="match status" value="1"/>
</dbReference>
<dbReference type="EMBL" id="OU895878">
    <property type="protein sequence ID" value="CAG9806103.1"/>
    <property type="molecule type" value="Genomic_DNA"/>
</dbReference>
<dbReference type="SMART" id="SM00167">
    <property type="entry name" value="VPS9"/>
    <property type="match status" value="1"/>
</dbReference>
<dbReference type="PANTHER" id="PTHR23101">
    <property type="entry name" value="RAB GDP/GTP EXCHANGE FACTOR"/>
    <property type="match status" value="1"/>
</dbReference>
<dbReference type="Gene3D" id="3.30.505.10">
    <property type="entry name" value="SH2 domain"/>
    <property type="match status" value="1"/>
</dbReference>
<feature type="domain" description="Ras-associating" evidence="6">
    <location>
        <begin position="1416"/>
        <end position="1504"/>
    </location>
</feature>
<dbReference type="Pfam" id="PF23268">
    <property type="entry name" value="RIN1"/>
    <property type="match status" value="1"/>
</dbReference>
<reference evidence="8" key="2">
    <citation type="submission" date="2022-10" db="EMBL/GenBank/DDBJ databases">
        <authorList>
            <consortium name="ENA_rothamsted_submissions"/>
            <consortium name="culmorum"/>
            <person name="King R."/>
        </authorList>
    </citation>
    <scope>NUCLEOTIDE SEQUENCE</scope>
</reference>
<dbReference type="CDD" id="cd01776">
    <property type="entry name" value="RA_Rin"/>
    <property type="match status" value="1"/>
</dbReference>
<keyword evidence="9" id="KW-1185">Reference proteome</keyword>
<evidence type="ECO:0000256" key="1">
    <source>
        <dbReference type="ARBA" id="ARBA00006919"/>
    </source>
</evidence>
<dbReference type="PROSITE" id="PS50200">
    <property type="entry name" value="RA"/>
    <property type="match status" value="1"/>
</dbReference>
<evidence type="ECO:0000259" key="7">
    <source>
        <dbReference type="PROSITE" id="PS51205"/>
    </source>
</evidence>